<dbReference type="InterPro" id="IPR046947">
    <property type="entry name" value="LytR-like"/>
</dbReference>
<keyword evidence="1" id="KW-0597">Phosphoprotein</keyword>
<dbReference type="OrthoDB" id="2168082at2"/>
<dbReference type="GO" id="GO:0000156">
    <property type="term" value="F:phosphorelay response regulator activity"/>
    <property type="evidence" value="ECO:0007669"/>
    <property type="project" value="InterPro"/>
</dbReference>
<dbReference type="SMART" id="SM00850">
    <property type="entry name" value="LytTR"/>
    <property type="match status" value="1"/>
</dbReference>
<dbReference type="SMART" id="SM00448">
    <property type="entry name" value="REC"/>
    <property type="match status" value="1"/>
</dbReference>
<reference evidence="4 5" key="1">
    <citation type="submission" date="2019-03" db="EMBL/GenBank/DDBJ databases">
        <title>Genomic Encyclopedia of Type Strains, Phase IV (KMG-IV): sequencing the most valuable type-strain genomes for metagenomic binning, comparative biology and taxonomic classification.</title>
        <authorList>
            <person name="Goeker M."/>
        </authorList>
    </citation>
    <scope>NUCLEOTIDE SEQUENCE [LARGE SCALE GENOMIC DNA]</scope>
    <source>
        <strain evidence="4 5">DSM 14836</strain>
    </source>
</reference>
<feature type="domain" description="HTH LytTR-type" evidence="3">
    <location>
        <begin position="141"/>
        <end position="246"/>
    </location>
</feature>
<protein>
    <submittedName>
        <fullName evidence="4">LytTR family two component transcriptional regulator</fullName>
    </submittedName>
</protein>
<dbReference type="Pfam" id="PF04397">
    <property type="entry name" value="LytTR"/>
    <property type="match status" value="1"/>
</dbReference>
<dbReference type="PANTHER" id="PTHR37299:SF1">
    <property type="entry name" value="STAGE 0 SPORULATION PROTEIN A HOMOLOG"/>
    <property type="match status" value="1"/>
</dbReference>
<dbReference type="InterPro" id="IPR007492">
    <property type="entry name" value="LytTR_DNA-bd_dom"/>
</dbReference>
<dbReference type="Gene3D" id="3.40.50.2300">
    <property type="match status" value="1"/>
</dbReference>
<dbReference type="PROSITE" id="PS50110">
    <property type="entry name" value="RESPONSE_REGULATORY"/>
    <property type="match status" value="1"/>
</dbReference>
<evidence type="ECO:0000259" key="2">
    <source>
        <dbReference type="PROSITE" id="PS50110"/>
    </source>
</evidence>
<dbReference type="PROSITE" id="PS50930">
    <property type="entry name" value="HTH_LYTTR"/>
    <property type="match status" value="1"/>
</dbReference>
<organism evidence="4 5">
    <name type="scientific">Tenacibaculum skagerrakense</name>
    <dbReference type="NCBI Taxonomy" id="186571"/>
    <lineage>
        <taxon>Bacteria</taxon>
        <taxon>Pseudomonadati</taxon>
        <taxon>Bacteroidota</taxon>
        <taxon>Flavobacteriia</taxon>
        <taxon>Flavobacteriales</taxon>
        <taxon>Flavobacteriaceae</taxon>
        <taxon>Tenacibaculum</taxon>
    </lineage>
</organism>
<keyword evidence="5" id="KW-1185">Reference proteome</keyword>
<dbReference type="Gene3D" id="2.40.50.1020">
    <property type="entry name" value="LytTr DNA-binding domain"/>
    <property type="match status" value="1"/>
</dbReference>
<feature type="modified residue" description="4-aspartylphosphate" evidence="1">
    <location>
        <position position="53"/>
    </location>
</feature>
<dbReference type="RefSeq" id="WP_132794087.1">
    <property type="nucleotide sequence ID" value="NZ_SLXM01000003.1"/>
</dbReference>
<dbReference type="SUPFAM" id="SSF52172">
    <property type="entry name" value="CheY-like"/>
    <property type="match status" value="1"/>
</dbReference>
<sequence length="246" mass="28988">MTALIIEDELPSARRLERLLIKNNITVVKSLTSIKSSISWFKNNNHPNLVFLDIQLSDGLCFEIFKKIDIHSNIIFTTAYSDYSIKAFDFNSISYLLKPINDNDLIKTLLKASQICEREENYNNLMKIHSEFTSHKFKTTYTIKFGNKIKIIKDRDIHYFESNDNYTYLNSNSSKGIVNFSLSKLEEILNPFYFFRVNRSIIINKNQIKQVEKYSNSRLKLVLHSYDEQEIIVSRERVKDFKNWIG</sequence>
<dbReference type="InterPro" id="IPR001789">
    <property type="entry name" value="Sig_transdc_resp-reg_receiver"/>
</dbReference>
<proteinExistence type="predicted"/>
<name>A0A4V2SM32_9FLAO</name>
<comment type="caution">
    <text evidence="4">The sequence shown here is derived from an EMBL/GenBank/DDBJ whole genome shotgun (WGS) entry which is preliminary data.</text>
</comment>
<dbReference type="Proteomes" id="UP000294564">
    <property type="component" value="Unassembled WGS sequence"/>
</dbReference>
<dbReference type="EMBL" id="SLXM01000003">
    <property type="protein sequence ID" value="TCP25706.1"/>
    <property type="molecule type" value="Genomic_DNA"/>
</dbReference>
<evidence type="ECO:0000259" key="3">
    <source>
        <dbReference type="PROSITE" id="PS50930"/>
    </source>
</evidence>
<dbReference type="GO" id="GO:0003677">
    <property type="term" value="F:DNA binding"/>
    <property type="evidence" value="ECO:0007669"/>
    <property type="project" value="InterPro"/>
</dbReference>
<accession>A0A4V2SM32</accession>
<evidence type="ECO:0000313" key="4">
    <source>
        <dbReference type="EMBL" id="TCP25706.1"/>
    </source>
</evidence>
<dbReference type="AlphaFoldDB" id="A0A4V2SM32"/>
<evidence type="ECO:0000313" key="5">
    <source>
        <dbReference type="Proteomes" id="UP000294564"/>
    </source>
</evidence>
<evidence type="ECO:0000256" key="1">
    <source>
        <dbReference type="PROSITE-ProRule" id="PRU00169"/>
    </source>
</evidence>
<feature type="domain" description="Response regulatory" evidence="2">
    <location>
        <begin position="2"/>
        <end position="113"/>
    </location>
</feature>
<dbReference type="Pfam" id="PF00072">
    <property type="entry name" value="Response_reg"/>
    <property type="match status" value="1"/>
</dbReference>
<gene>
    <name evidence="4" type="ORF">EV195_10365</name>
</gene>
<dbReference type="InterPro" id="IPR011006">
    <property type="entry name" value="CheY-like_superfamily"/>
</dbReference>
<dbReference type="PANTHER" id="PTHR37299">
    <property type="entry name" value="TRANSCRIPTIONAL REGULATOR-RELATED"/>
    <property type="match status" value="1"/>
</dbReference>